<dbReference type="SUPFAM" id="SSF50978">
    <property type="entry name" value="WD40 repeat-like"/>
    <property type="match status" value="2"/>
</dbReference>
<feature type="repeat" description="WD" evidence="3">
    <location>
        <begin position="1391"/>
        <end position="1432"/>
    </location>
</feature>
<comment type="caution">
    <text evidence="6">The sequence shown here is derived from an EMBL/GenBank/DDBJ whole genome shotgun (WGS) entry which is preliminary data.</text>
</comment>
<dbReference type="Pfam" id="PF24883">
    <property type="entry name" value="NPHP3_N"/>
    <property type="match status" value="1"/>
</dbReference>
<dbReference type="InterPro" id="IPR007111">
    <property type="entry name" value="NACHT_NTPase"/>
</dbReference>
<feature type="domain" description="NACHT" evidence="5">
    <location>
        <begin position="538"/>
        <end position="691"/>
    </location>
</feature>
<dbReference type="SMART" id="SM00320">
    <property type="entry name" value="WD40"/>
    <property type="match status" value="11"/>
</dbReference>
<dbReference type="InterPro" id="IPR027417">
    <property type="entry name" value="P-loop_NTPase"/>
</dbReference>
<protein>
    <recommendedName>
        <fullName evidence="5">NACHT domain-containing protein</fullName>
    </recommendedName>
</protein>
<reference evidence="6 7" key="1">
    <citation type="submission" date="2015-06" db="EMBL/GenBank/DDBJ databases">
        <title>Talaromyces atroroseus IBT 11181 draft genome.</title>
        <authorList>
            <person name="Rasmussen K.B."/>
            <person name="Rasmussen S."/>
            <person name="Petersen B."/>
            <person name="Sicheritz-Ponten T."/>
            <person name="Mortensen U.H."/>
            <person name="Thrane U."/>
        </authorList>
    </citation>
    <scope>NUCLEOTIDE SEQUENCE [LARGE SCALE GENOMIC DNA]</scope>
    <source>
        <strain evidence="6 7">IBT 11181</strain>
    </source>
</reference>
<dbReference type="OrthoDB" id="674604at2759"/>
<keyword evidence="2" id="KW-0677">Repeat</keyword>
<proteinExistence type="predicted"/>
<dbReference type="InterPro" id="IPR020472">
    <property type="entry name" value="WD40_PAC1"/>
</dbReference>
<dbReference type="PROSITE" id="PS50837">
    <property type="entry name" value="NACHT"/>
    <property type="match status" value="1"/>
</dbReference>
<feature type="repeat" description="WD" evidence="3">
    <location>
        <begin position="1063"/>
        <end position="1104"/>
    </location>
</feature>
<feature type="compositionally biased region" description="Basic and acidic residues" evidence="4">
    <location>
        <begin position="149"/>
        <end position="158"/>
    </location>
</feature>
<dbReference type="GeneID" id="31002038"/>
<feature type="repeat" description="WD" evidence="3">
    <location>
        <begin position="1356"/>
        <end position="1390"/>
    </location>
</feature>
<dbReference type="RefSeq" id="XP_020122452.1">
    <property type="nucleotide sequence ID" value="XM_020264308.1"/>
</dbReference>
<evidence type="ECO:0000256" key="4">
    <source>
        <dbReference type="SAM" id="MobiDB-lite"/>
    </source>
</evidence>
<dbReference type="PANTHER" id="PTHR19879:SF9">
    <property type="entry name" value="TRANSCRIPTION INITIATION FACTOR TFIID SUBUNIT 5"/>
    <property type="match status" value="1"/>
</dbReference>
<evidence type="ECO:0000313" key="6">
    <source>
        <dbReference type="EMBL" id="OKL62331.1"/>
    </source>
</evidence>
<feature type="repeat" description="WD" evidence="3">
    <location>
        <begin position="1113"/>
        <end position="1137"/>
    </location>
</feature>
<organism evidence="6 7">
    <name type="scientific">Talaromyces atroroseus</name>
    <dbReference type="NCBI Taxonomy" id="1441469"/>
    <lineage>
        <taxon>Eukaryota</taxon>
        <taxon>Fungi</taxon>
        <taxon>Dikarya</taxon>
        <taxon>Ascomycota</taxon>
        <taxon>Pezizomycotina</taxon>
        <taxon>Eurotiomycetes</taxon>
        <taxon>Eurotiomycetidae</taxon>
        <taxon>Eurotiales</taxon>
        <taxon>Trichocomaceae</taxon>
        <taxon>Talaromyces</taxon>
        <taxon>Talaromyces sect. Trachyspermi</taxon>
    </lineage>
</organism>
<dbReference type="PROSITE" id="PS50082">
    <property type="entry name" value="WD_REPEATS_2"/>
    <property type="match status" value="11"/>
</dbReference>
<dbReference type="STRING" id="1441469.A0A225AL81"/>
<dbReference type="Gene3D" id="3.40.50.300">
    <property type="entry name" value="P-loop containing nucleotide triphosphate hydrolases"/>
    <property type="match status" value="1"/>
</dbReference>
<feature type="repeat" description="WD" evidence="3">
    <location>
        <begin position="1232"/>
        <end position="1264"/>
    </location>
</feature>
<sequence>MTLTTVEDLAAVVSRAVDYEGSWPTTGGIRGNRVTFSQILEIGRRIRGRSFAIDKAVHRAVSEDQGLALLKMVSIGILLSSSKGAWEVSDEMNQLFPDYEFTLIEDFLAKLVNNVGTFPGFIVDELLQVAQLSAIIAFTRIFAHLKKDNEGSGKHGSERNTQQKPANIPNHQEFTVSNNNHSLLGGLEATGLDTDEDTIPAPNPDPSKPDSTPTKFTHNHLWNEAYEALKREKESEKFVETYEILLRKVFLQPAATNQATQSELDDEALKTLAHDVYSREEQLRSIVRIGLEKVQKAKGATEGYGKFFDLVEPFKSVIGAGLSSVPQAALPWAIVSASLDVLAKPARTNKVLYTGVSQVVSRMDWYAGLTESILEPENINDSHPLERARRELKNRIASLYQALLLYQIKSTCYYYRNQLWVFLSGFLDIDDWSGDLQALKDAEDAVRKDCEQYNKQHIKSVLDRVLVFEEAQIALKRDMEREKEDRNCLRDLHWIDPRDEIQDIKARKDDLVDDSYRWIMDTVEFKNFIDWEDRDAPNLLWITGQAGMGKTMLLVGIIQELTKERLSNSDAPNISYFFCQGSSGELNSGLGVLRSLLWLLLVQQPHLISHVREAYKTAGKKTFTGAVAFEKLSGILKSALEDRELEPIILVLDALDECDQADRPSLIRFLNTVLSSPKTKARVKWIISTRPLPEIQMDMNSAGRYLNSMLSLDNRDLEGPISAFIDHKIQQLREKGHEEEDLKMVSDRLRERSGNTFLWVWLVCKELMISRVRAWSEILDSVPDKLAELYKYLLERINSFKLKVDSEDCKNVLAATTLAYQNLSLSELAVLASLPTEKDARQAVDLCGSFLTIRDKTVYMIHQSAKEHLKDHFEEIHGIDQDSGHLRIFQRCLTKLDTTLRRNIYQLSNIGVLSTDIQTPNPDPLCSVRYACRYWVHHLKNSGITMQDEKDVHKFLLKHFLHWLEALSLMKIIFECRPVIKMLQGLVEPAKGSNLALFLDDAAWFAMKSHGIIETAPLQAYASAVIFAPESSVVKSVFEKDAPKWISKWPQMPPLWSTEIARLVGHWHWVKAISFSHDGKLLASASEDDTLKLWNPLTGRCLQTILLQSKARAVAFSHDGRLLASASEDGTVKLWDLPLMVDGTMEKQTEIVSLKCHADWINALVFSNDDKVLVSASNDSTIRLWDWSMGQEISKLDGHTGEVTSVAYSNDGMLLASSSYDGTARIWDPREAVSFSYNGQMLATASADTTVRVWNNVTGKERYIFKDHTERVNSVSFCQGHHLLATGSDDGTVRLWNPAEGDSLQILGSHSRRVRAVSLAPDGEYLASASYDGDIRVWDPAGNREMGAWAEGHEDVKQITFSPDGNYLASVAYDKIIDIWDPKTGKKLWSLEGHTGIVTAVTYSGNSDLLASCSWDRMIRIWELRTGQQLHALEGHSDIVSTVTFSRHNDFLVSSSCDNTIRIWDTLRVWDPDTGMQLRVLEDHTDAVLTEAISRDDQMLATGSIDKTVRIWDLESGKPLWTLKGHDGPVEDVRYSYDNQL</sequence>
<dbReference type="InterPro" id="IPR015943">
    <property type="entry name" value="WD40/YVTN_repeat-like_dom_sf"/>
</dbReference>
<keyword evidence="7" id="KW-1185">Reference proteome</keyword>
<dbReference type="PANTHER" id="PTHR19879">
    <property type="entry name" value="TRANSCRIPTION INITIATION FACTOR TFIID"/>
    <property type="match status" value="1"/>
</dbReference>
<feature type="repeat" description="WD" evidence="3">
    <location>
        <begin position="1307"/>
        <end position="1339"/>
    </location>
</feature>
<evidence type="ECO:0000259" key="5">
    <source>
        <dbReference type="PROSITE" id="PS50837"/>
    </source>
</evidence>
<feature type="repeat" description="WD" evidence="3">
    <location>
        <begin position="1433"/>
        <end position="1465"/>
    </location>
</feature>
<accession>A0A225AL81</accession>
<dbReference type="Pfam" id="PF00400">
    <property type="entry name" value="WD40"/>
    <property type="match status" value="11"/>
</dbReference>
<dbReference type="PROSITE" id="PS50294">
    <property type="entry name" value="WD_REPEATS_REGION"/>
    <property type="match status" value="10"/>
</dbReference>
<feature type="region of interest" description="Disordered" evidence="4">
    <location>
        <begin position="149"/>
        <end position="217"/>
    </location>
</feature>
<gene>
    <name evidence="6" type="ORF">UA08_02283</name>
</gene>
<evidence type="ECO:0000256" key="3">
    <source>
        <dbReference type="PROSITE-ProRule" id="PRU00221"/>
    </source>
</evidence>
<feature type="repeat" description="WD" evidence="3">
    <location>
        <begin position="1481"/>
        <end position="1522"/>
    </location>
</feature>
<name>A0A225AL81_TALAT</name>
<dbReference type="SUPFAM" id="SSF52540">
    <property type="entry name" value="P-loop containing nucleoside triphosphate hydrolases"/>
    <property type="match status" value="1"/>
</dbReference>
<feature type="repeat" description="WD" evidence="3">
    <location>
        <begin position="1196"/>
        <end position="1228"/>
    </location>
</feature>
<evidence type="ECO:0000256" key="1">
    <source>
        <dbReference type="ARBA" id="ARBA00022574"/>
    </source>
</evidence>
<dbReference type="InterPro" id="IPR056884">
    <property type="entry name" value="NPHP3-like_N"/>
</dbReference>
<evidence type="ECO:0000256" key="2">
    <source>
        <dbReference type="ARBA" id="ARBA00022737"/>
    </source>
</evidence>
<feature type="repeat" description="WD" evidence="3">
    <location>
        <begin position="1154"/>
        <end position="1195"/>
    </location>
</feature>
<dbReference type="Proteomes" id="UP000214365">
    <property type="component" value="Unassembled WGS sequence"/>
</dbReference>
<dbReference type="Gene3D" id="2.130.10.10">
    <property type="entry name" value="YVTN repeat-like/Quinoprotein amine dehydrogenase"/>
    <property type="match status" value="5"/>
</dbReference>
<dbReference type="Pfam" id="PF17100">
    <property type="entry name" value="NACHT_N"/>
    <property type="match status" value="1"/>
</dbReference>
<keyword evidence="1 3" id="KW-0853">WD repeat</keyword>
<dbReference type="PRINTS" id="PR00320">
    <property type="entry name" value="GPROTEINBRPT"/>
</dbReference>
<evidence type="ECO:0000313" key="7">
    <source>
        <dbReference type="Proteomes" id="UP000214365"/>
    </source>
</evidence>
<dbReference type="InterPro" id="IPR001680">
    <property type="entry name" value="WD40_rpt"/>
</dbReference>
<dbReference type="InterPro" id="IPR036322">
    <property type="entry name" value="WD40_repeat_dom_sf"/>
</dbReference>
<dbReference type="CDD" id="cd00200">
    <property type="entry name" value="WD40"/>
    <property type="match status" value="2"/>
</dbReference>
<feature type="repeat" description="WD" evidence="3">
    <location>
        <begin position="1265"/>
        <end position="1306"/>
    </location>
</feature>
<dbReference type="InterPro" id="IPR019775">
    <property type="entry name" value="WD40_repeat_CS"/>
</dbReference>
<dbReference type="InterPro" id="IPR031359">
    <property type="entry name" value="NACHT_N"/>
</dbReference>
<feature type="compositionally biased region" description="Polar residues" evidence="4">
    <location>
        <begin position="159"/>
        <end position="182"/>
    </location>
</feature>
<dbReference type="PROSITE" id="PS00678">
    <property type="entry name" value="WD_REPEATS_1"/>
    <property type="match status" value="3"/>
</dbReference>
<dbReference type="EMBL" id="LFMY01000003">
    <property type="protein sequence ID" value="OKL62331.1"/>
    <property type="molecule type" value="Genomic_DNA"/>
</dbReference>